<organism evidence="1 2">
    <name type="scientific">Nepenthes gracilis</name>
    <name type="common">Slender pitcher plant</name>
    <dbReference type="NCBI Taxonomy" id="150966"/>
    <lineage>
        <taxon>Eukaryota</taxon>
        <taxon>Viridiplantae</taxon>
        <taxon>Streptophyta</taxon>
        <taxon>Embryophyta</taxon>
        <taxon>Tracheophyta</taxon>
        <taxon>Spermatophyta</taxon>
        <taxon>Magnoliopsida</taxon>
        <taxon>eudicotyledons</taxon>
        <taxon>Gunneridae</taxon>
        <taxon>Pentapetalae</taxon>
        <taxon>Caryophyllales</taxon>
        <taxon>Nepenthaceae</taxon>
        <taxon>Nepenthes</taxon>
    </lineage>
</organism>
<evidence type="ECO:0000313" key="2">
    <source>
        <dbReference type="Proteomes" id="UP001279734"/>
    </source>
</evidence>
<dbReference type="InterPro" id="IPR007216">
    <property type="entry name" value="CNOT9"/>
</dbReference>
<dbReference type="GO" id="GO:0030014">
    <property type="term" value="C:CCR4-NOT complex"/>
    <property type="evidence" value="ECO:0007669"/>
    <property type="project" value="InterPro"/>
</dbReference>
<dbReference type="EMBL" id="BSYO01000018">
    <property type="protein sequence ID" value="GMH18044.1"/>
    <property type="molecule type" value="Genomic_DNA"/>
</dbReference>
<dbReference type="Proteomes" id="UP001279734">
    <property type="component" value="Unassembled WGS sequence"/>
</dbReference>
<sequence length="257" mass="29457">MFMATNPLPRPPFLRAQMVFYLFPFLRTMNTEKTFAYLRFSSLGVVGALLKPEDLEVIPSLLELKAFPLFLRCLKSGAPFSKTVVSYIIQKIMIDELRLHYSYNFAERFYSISRVLGRMLERIVKEMVKRIAEETSMKLLKIIVRCFLRISESTRPRDALTICLPPSIKDATITNMLNDDPATLGLIIKSMVLRLEVLQQQLRVVVMGGLLKFLKKYRQGITLNSAVGSRGNVTWEELLVIPHPLVQWPSQSDTEVT</sequence>
<protein>
    <submittedName>
        <fullName evidence="1">Uncharacterized protein</fullName>
    </submittedName>
</protein>
<keyword evidence="2" id="KW-1185">Reference proteome</keyword>
<comment type="caution">
    <text evidence="1">The sequence shown here is derived from an EMBL/GenBank/DDBJ whole genome shotgun (WGS) entry which is preliminary data.</text>
</comment>
<dbReference type="Pfam" id="PF04078">
    <property type="entry name" value="Rcd1"/>
    <property type="match status" value="1"/>
</dbReference>
<dbReference type="GO" id="GO:0006402">
    <property type="term" value="P:mRNA catabolic process"/>
    <property type="evidence" value="ECO:0007669"/>
    <property type="project" value="InterPro"/>
</dbReference>
<reference evidence="1" key="1">
    <citation type="submission" date="2023-05" db="EMBL/GenBank/DDBJ databases">
        <title>Nepenthes gracilis genome sequencing.</title>
        <authorList>
            <person name="Fukushima K."/>
        </authorList>
    </citation>
    <scope>NUCLEOTIDE SEQUENCE</scope>
    <source>
        <strain evidence="1">SING2019-196</strain>
    </source>
</reference>
<accession>A0AAD3XVH5</accession>
<evidence type="ECO:0000313" key="1">
    <source>
        <dbReference type="EMBL" id="GMH18044.1"/>
    </source>
</evidence>
<dbReference type="AlphaFoldDB" id="A0AAD3XVH5"/>
<dbReference type="Gene3D" id="1.25.10.10">
    <property type="entry name" value="Leucine-rich Repeat Variant"/>
    <property type="match status" value="1"/>
</dbReference>
<gene>
    <name evidence="1" type="ORF">Nepgr_019885</name>
</gene>
<name>A0AAD3XVH5_NEPGR</name>
<dbReference type="InterPro" id="IPR011989">
    <property type="entry name" value="ARM-like"/>
</dbReference>
<dbReference type="PANTHER" id="PTHR12262">
    <property type="entry name" value="CCR4-NOT TRANSCRIPTION COMPLEX SUBUNIT 9"/>
    <property type="match status" value="1"/>
</dbReference>
<proteinExistence type="predicted"/>